<evidence type="ECO:0000313" key="2">
    <source>
        <dbReference type="EMBL" id="MFK3575514.1"/>
    </source>
</evidence>
<gene>
    <name evidence="2" type="ORF">OCH74_01320</name>
</gene>
<comment type="caution">
    <text evidence="2">The sequence shown here is derived from an EMBL/GenBank/DDBJ whole genome shotgun (WGS) entry which is preliminary data.</text>
</comment>
<keyword evidence="1" id="KW-0812">Transmembrane</keyword>
<name>A0ABW8KLS4_9BIFI</name>
<evidence type="ECO:0000256" key="1">
    <source>
        <dbReference type="SAM" id="Phobius"/>
    </source>
</evidence>
<proteinExistence type="predicted"/>
<dbReference type="RefSeq" id="WP_404439717.1">
    <property type="nucleotide sequence ID" value="NZ_JAOQBW010000001.1"/>
</dbReference>
<evidence type="ECO:0008006" key="4">
    <source>
        <dbReference type="Google" id="ProtNLM"/>
    </source>
</evidence>
<reference evidence="2 3" key="1">
    <citation type="submission" date="2022-09" db="EMBL/GenBank/DDBJ databases">
        <title>Genome sequencing of four strains from tibetan pig.</title>
        <authorList>
            <person name="Feng J."/>
        </authorList>
    </citation>
    <scope>NUCLEOTIDE SEQUENCE [LARGE SCALE GENOMIC DNA]</scope>
    <source>
        <strain evidence="2 3">11-1-1</strain>
    </source>
</reference>
<dbReference type="Proteomes" id="UP001620273">
    <property type="component" value="Unassembled WGS sequence"/>
</dbReference>
<accession>A0ABW8KLS4</accession>
<keyword evidence="1" id="KW-0472">Membrane</keyword>
<keyword evidence="3" id="KW-1185">Reference proteome</keyword>
<keyword evidence="1" id="KW-1133">Transmembrane helix</keyword>
<sequence length="173" mass="17938">MAVDVAFLYGFIAGFVLLHVVYLAAGGLLGVAVDRPLARRVLSAARADGFADCGLVFDHPCPPWHVDGVSAGMCGARLVAVRYRVTNRGGAVAHARPGFIAVAQHGVVLEGVCLDGGGRAMRGCDLLPGGSVTLVQVFRAADRSPLLVVPADGGAEGFTVPWFGEDMEVHDGE</sequence>
<evidence type="ECO:0000313" key="3">
    <source>
        <dbReference type="Proteomes" id="UP001620273"/>
    </source>
</evidence>
<organism evidence="2 3">
    <name type="scientific">Bifidobacterium thermacidophilum</name>
    <dbReference type="NCBI Taxonomy" id="246618"/>
    <lineage>
        <taxon>Bacteria</taxon>
        <taxon>Bacillati</taxon>
        <taxon>Actinomycetota</taxon>
        <taxon>Actinomycetes</taxon>
        <taxon>Bifidobacteriales</taxon>
        <taxon>Bifidobacteriaceae</taxon>
        <taxon>Bifidobacterium</taxon>
    </lineage>
</organism>
<feature type="transmembrane region" description="Helical" evidence="1">
    <location>
        <begin position="6"/>
        <end position="33"/>
    </location>
</feature>
<dbReference type="EMBL" id="JAOQBW010000001">
    <property type="protein sequence ID" value="MFK3575514.1"/>
    <property type="molecule type" value="Genomic_DNA"/>
</dbReference>
<protein>
    <recommendedName>
        <fullName evidence="4">DUF4352 domain-containing protein</fullName>
    </recommendedName>
</protein>